<sequence length="21" mass="2410">MVVCHTSIPASRRVFLMFVLC</sequence>
<name>A0A0E9R0V0_ANGAN</name>
<protein>
    <submittedName>
        <fullName evidence="1">Uncharacterized protein</fullName>
    </submittedName>
</protein>
<reference evidence="1" key="2">
    <citation type="journal article" date="2015" name="Fish Shellfish Immunol.">
        <title>Early steps in the European eel (Anguilla anguilla)-Vibrio vulnificus interaction in the gills: Role of the RtxA13 toxin.</title>
        <authorList>
            <person name="Callol A."/>
            <person name="Pajuelo D."/>
            <person name="Ebbesson L."/>
            <person name="Teles M."/>
            <person name="MacKenzie S."/>
            <person name="Amaro C."/>
        </authorList>
    </citation>
    <scope>NUCLEOTIDE SEQUENCE</scope>
</reference>
<organism evidence="1">
    <name type="scientific">Anguilla anguilla</name>
    <name type="common">European freshwater eel</name>
    <name type="synonym">Muraena anguilla</name>
    <dbReference type="NCBI Taxonomy" id="7936"/>
    <lineage>
        <taxon>Eukaryota</taxon>
        <taxon>Metazoa</taxon>
        <taxon>Chordata</taxon>
        <taxon>Craniata</taxon>
        <taxon>Vertebrata</taxon>
        <taxon>Euteleostomi</taxon>
        <taxon>Actinopterygii</taxon>
        <taxon>Neopterygii</taxon>
        <taxon>Teleostei</taxon>
        <taxon>Anguilliformes</taxon>
        <taxon>Anguillidae</taxon>
        <taxon>Anguilla</taxon>
    </lineage>
</organism>
<accession>A0A0E9R0V0</accession>
<dbReference type="AlphaFoldDB" id="A0A0E9R0V0"/>
<proteinExistence type="predicted"/>
<reference evidence="1" key="1">
    <citation type="submission" date="2014-11" db="EMBL/GenBank/DDBJ databases">
        <authorList>
            <person name="Amaro Gonzalez C."/>
        </authorList>
    </citation>
    <scope>NUCLEOTIDE SEQUENCE</scope>
</reference>
<dbReference type="EMBL" id="GBXM01086447">
    <property type="protein sequence ID" value="JAH22130.1"/>
    <property type="molecule type" value="Transcribed_RNA"/>
</dbReference>
<evidence type="ECO:0000313" key="1">
    <source>
        <dbReference type="EMBL" id="JAH22130.1"/>
    </source>
</evidence>